<organism evidence="1 2">
    <name type="scientific">Plantactinospora veratri</name>
    <dbReference type="NCBI Taxonomy" id="1436122"/>
    <lineage>
        <taxon>Bacteria</taxon>
        <taxon>Bacillati</taxon>
        <taxon>Actinomycetota</taxon>
        <taxon>Actinomycetes</taxon>
        <taxon>Micromonosporales</taxon>
        <taxon>Micromonosporaceae</taxon>
        <taxon>Plantactinospora</taxon>
    </lineage>
</organism>
<accession>A0ABU7SAK7</accession>
<evidence type="ECO:0000313" key="2">
    <source>
        <dbReference type="Proteomes" id="UP001339911"/>
    </source>
</evidence>
<dbReference type="RefSeq" id="WP_331207289.1">
    <property type="nucleotide sequence ID" value="NZ_JAZGQL010000005.1"/>
</dbReference>
<dbReference type="Proteomes" id="UP001339911">
    <property type="component" value="Unassembled WGS sequence"/>
</dbReference>
<sequence>MVRDLLFHRRHGTGGLSTSTRTAARRIDTFVEEFARPVPVLPR</sequence>
<comment type="caution">
    <text evidence="1">The sequence shown here is derived from an EMBL/GenBank/DDBJ whole genome shotgun (WGS) entry which is preliminary data.</text>
</comment>
<keyword evidence="2" id="KW-1185">Reference proteome</keyword>
<reference evidence="1 2" key="1">
    <citation type="submission" date="2024-01" db="EMBL/GenBank/DDBJ databases">
        <title>Genome insights into Plantactinospora veratri sp. nov.</title>
        <authorList>
            <person name="Wang L."/>
        </authorList>
    </citation>
    <scope>NUCLEOTIDE SEQUENCE [LARGE SCALE GENOMIC DNA]</scope>
    <source>
        <strain evidence="1 2">NEAU-FHS4</strain>
    </source>
</reference>
<proteinExistence type="predicted"/>
<protein>
    <submittedName>
        <fullName evidence="1">Uncharacterized protein</fullName>
    </submittedName>
</protein>
<name>A0ABU7SAK7_9ACTN</name>
<evidence type="ECO:0000313" key="1">
    <source>
        <dbReference type="EMBL" id="MEE6306976.1"/>
    </source>
</evidence>
<gene>
    <name evidence="1" type="ORF">V1634_09085</name>
</gene>
<dbReference type="EMBL" id="JAZGQL010000005">
    <property type="protein sequence ID" value="MEE6306976.1"/>
    <property type="molecule type" value="Genomic_DNA"/>
</dbReference>